<evidence type="ECO:0000256" key="2">
    <source>
        <dbReference type="ARBA" id="ARBA00012513"/>
    </source>
</evidence>
<evidence type="ECO:0000259" key="12">
    <source>
        <dbReference type="PROSITE" id="PS50011"/>
    </source>
</evidence>
<evidence type="ECO:0000256" key="10">
    <source>
        <dbReference type="PROSITE-ProRule" id="PRU10141"/>
    </source>
</evidence>
<evidence type="ECO:0000256" key="7">
    <source>
        <dbReference type="ARBA" id="ARBA00022840"/>
    </source>
</evidence>
<dbReference type="RefSeq" id="XP_050499458.1">
    <property type="nucleotide sequence ID" value="XM_050643501.1"/>
</dbReference>
<dbReference type="CDD" id="cd06609">
    <property type="entry name" value="STKc_MST3_like"/>
    <property type="match status" value="1"/>
</dbReference>
<dbReference type="EC" id="2.7.11.1" evidence="2"/>
<proteinExistence type="inferred from homology"/>
<feature type="coiled-coil region" evidence="11">
    <location>
        <begin position="39"/>
        <end position="66"/>
    </location>
</feature>
<feature type="binding site" evidence="10">
    <location>
        <position position="42"/>
    </location>
    <ligand>
        <name>ATP</name>
        <dbReference type="ChEBI" id="CHEBI:30616"/>
    </ligand>
</feature>
<dbReference type="RefSeq" id="XP_050499457.1">
    <property type="nucleotide sequence ID" value="XM_050643500.1"/>
</dbReference>
<dbReference type="InterPro" id="IPR011009">
    <property type="entry name" value="Kinase-like_dom_sf"/>
</dbReference>
<evidence type="ECO:0000256" key="9">
    <source>
        <dbReference type="ARBA" id="ARBA00048679"/>
    </source>
</evidence>
<dbReference type="PANTHER" id="PTHR48012">
    <property type="entry name" value="STERILE20-LIKE KINASE, ISOFORM B-RELATED"/>
    <property type="match status" value="1"/>
</dbReference>
<organism evidence="13 14">
    <name type="scientific">Diabrotica virgifera virgifera</name>
    <name type="common">western corn rootworm</name>
    <dbReference type="NCBI Taxonomy" id="50390"/>
    <lineage>
        <taxon>Eukaryota</taxon>
        <taxon>Metazoa</taxon>
        <taxon>Ecdysozoa</taxon>
        <taxon>Arthropoda</taxon>
        <taxon>Hexapoda</taxon>
        <taxon>Insecta</taxon>
        <taxon>Pterygota</taxon>
        <taxon>Neoptera</taxon>
        <taxon>Endopterygota</taxon>
        <taxon>Coleoptera</taxon>
        <taxon>Polyphaga</taxon>
        <taxon>Cucujiformia</taxon>
        <taxon>Chrysomeloidea</taxon>
        <taxon>Chrysomelidae</taxon>
        <taxon>Galerucinae</taxon>
        <taxon>Diabroticina</taxon>
        <taxon>Diabroticites</taxon>
        <taxon>Diabrotica</taxon>
    </lineage>
</organism>
<evidence type="ECO:0000313" key="13">
    <source>
        <dbReference type="EnsemblMetazoa" id="XP_050499457.1"/>
    </source>
</evidence>
<keyword evidence="6" id="KW-0418">Kinase</keyword>
<sequence>MSTPKLYYLEEILTKHELVGQGSFGEVFKGIDKRSNQVVAIKIIDLEKAQDEIDDIQQEINILSQCDSPFITKYFGSLLKESKLWIIMEYLGGGSAKDLMKAGPLEEAHIAVILREVLKGLEYLHSEQKLHRDIKAANIMLSETGEVKLADLGVAGQLTNTMNKRNTLTGTPYWMAPEVIKQNFYDYKADIWSLGITAIELADGEPPYSKMHTMQALAKIADSSPPKLEGDFSKPFKDFVETCLNKKPEYRPPAKDLLKLLFIRKAKRNYVLIDLIERYLKWKRENAETLDTRFNDDWFSTTSTVPDWNLTVTEDSNEMFNTLVKKNIIIDPLPAKSHLSDVMKNLINDKIVSMAFTDAEDCYPGISELFVTNVITKLLPSISEHRLEEVLNKIKSSGE</sequence>
<evidence type="ECO:0000256" key="4">
    <source>
        <dbReference type="ARBA" id="ARBA00022679"/>
    </source>
</evidence>
<evidence type="ECO:0000256" key="3">
    <source>
        <dbReference type="ARBA" id="ARBA00022527"/>
    </source>
</evidence>
<dbReference type="EnsemblMetazoa" id="XM_050643500.1">
    <property type="protein sequence ID" value="XP_050499457.1"/>
    <property type="gene ID" value="LOC114332932"/>
</dbReference>
<keyword evidence="5 10" id="KW-0547">Nucleotide-binding</keyword>
<dbReference type="SMART" id="SM00220">
    <property type="entry name" value="S_TKc"/>
    <property type="match status" value="1"/>
</dbReference>
<evidence type="ECO:0000256" key="11">
    <source>
        <dbReference type="SAM" id="Coils"/>
    </source>
</evidence>
<feature type="domain" description="Protein kinase" evidence="12">
    <location>
        <begin position="13"/>
        <end position="263"/>
    </location>
</feature>
<evidence type="ECO:0000256" key="5">
    <source>
        <dbReference type="ARBA" id="ARBA00022741"/>
    </source>
</evidence>
<evidence type="ECO:0000313" key="14">
    <source>
        <dbReference type="Proteomes" id="UP001652700"/>
    </source>
</evidence>
<dbReference type="InterPro" id="IPR000719">
    <property type="entry name" value="Prot_kinase_dom"/>
</dbReference>
<keyword evidence="4" id="KW-0808">Transferase</keyword>
<dbReference type="Pfam" id="PF00069">
    <property type="entry name" value="Pkinase"/>
    <property type="match status" value="1"/>
</dbReference>
<protein>
    <recommendedName>
        <fullName evidence="2">non-specific serine/threonine protein kinase</fullName>
        <ecNumber evidence="2">2.7.11.1</ecNumber>
    </recommendedName>
</protein>
<dbReference type="GeneID" id="114332932"/>
<dbReference type="Proteomes" id="UP001652700">
    <property type="component" value="Unplaced"/>
</dbReference>
<evidence type="ECO:0000256" key="6">
    <source>
        <dbReference type="ARBA" id="ARBA00022777"/>
    </source>
</evidence>
<dbReference type="SUPFAM" id="SSF56112">
    <property type="entry name" value="Protein kinase-like (PK-like)"/>
    <property type="match status" value="1"/>
</dbReference>
<dbReference type="PROSITE" id="PS50011">
    <property type="entry name" value="PROTEIN_KINASE_DOM"/>
    <property type="match status" value="1"/>
</dbReference>
<evidence type="ECO:0000256" key="1">
    <source>
        <dbReference type="ARBA" id="ARBA00008874"/>
    </source>
</evidence>
<keyword evidence="3" id="KW-0723">Serine/threonine-protein kinase</keyword>
<accession>A0ABM5JNE1</accession>
<evidence type="ECO:0000256" key="8">
    <source>
        <dbReference type="ARBA" id="ARBA00047899"/>
    </source>
</evidence>
<dbReference type="InterPro" id="IPR050629">
    <property type="entry name" value="STE20/SPS1-PAK"/>
</dbReference>
<comment type="similarity">
    <text evidence="1">Belongs to the protein kinase superfamily. STE Ser/Thr protein kinase family. STE20 subfamily.</text>
</comment>
<dbReference type="Gene3D" id="3.30.200.20">
    <property type="entry name" value="Phosphorylase Kinase, domain 1"/>
    <property type="match status" value="1"/>
</dbReference>
<dbReference type="InterPro" id="IPR017441">
    <property type="entry name" value="Protein_kinase_ATP_BS"/>
</dbReference>
<comment type="catalytic activity">
    <reaction evidence="8">
        <text>L-threonyl-[protein] + ATP = O-phospho-L-threonyl-[protein] + ADP + H(+)</text>
        <dbReference type="Rhea" id="RHEA:46608"/>
        <dbReference type="Rhea" id="RHEA-COMP:11060"/>
        <dbReference type="Rhea" id="RHEA-COMP:11605"/>
        <dbReference type="ChEBI" id="CHEBI:15378"/>
        <dbReference type="ChEBI" id="CHEBI:30013"/>
        <dbReference type="ChEBI" id="CHEBI:30616"/>
        <dbReference type="ChEBI" id="CHEBI:61977"/>
        <dbReference type="ChEBI" id="CHEBI:456216"/>
        <dbReference type="EC" id="2.7.11.1"/>
    </reaction>
</comment>
<keyword evidence="11" id="KW-0175">Coiled coil</keyword>
<reference evidence="13" key="1">
    <citation type="submission" date="2025-05" db="UniProtKB">
        <authorList>
            <consortium name="EnsemblMetazoa"/>
        </authorList>
    </citation>
    <scope>IDENTIFICATION</scope>
</reference>
<keyword evidence="7 10" id="KW-0067">ATP-binding</keyword>
<keyword evidence="14" id="KW-1185">Reference proteome</keyword>
<name>A0ABM5JNE1_DIAVI</name>
<dbReference type="EnsemblMetazoa" id="XM_050643501.1">
    <property type="protein sequence ID" value="XP_050499458.1"/>
    <property type="gene ID" value="LOC114332932"/>
</dbReference>
<dbReference type="Gene3D" id="1.10.510.10">
    <property type="entry name" value="Transferase(Phosphotransferase) domain 1"/>
    <property type="match status" value="1"/>
</dbReference>
<comment type="catalytic activity">
    <reaction evidence="9">
        <text>L-seryl-[protein] + ATP = O-phospho-L-seryl-[protein] + ADP + H(+)</text>
        <dbReference type="Rhea" id="RHEA:17989"/>
        <dbReference type="Rhea" id="RHEA-COMP:9863"/>
        <dbReference type="Rhea" id="RHEA-COMP:11604"/>
        <dbReference type="ChEBI" id="CHEBI:15378"/>
        <dbReference type="ChEBI" id="CHEBI:29999"/>
        <dbReference type="ChEBI" id="CHEBI:30616"/>
        <dbReference type="ChEBI" id="CHEBI:83421"/>
        <dbReference type="ChEBI" id="CHEBI:456216"/>
        <dbReference type="EC" id="2.7.11.1"/>
    </reaction>
</comment>
<dbReference type="PANTHER" id="PTHR48012:SF10">
    <property type="entry name" value="FI20177P1"/>
    <property type="match status" value="1"/>
</dbReference>
<dbReference type="PROSITE" id="PS00107">
    <property type="entry name" value="PROTEIN_KINASE_ATP"/>
    <property type="match status" value="1"/>
</dbReference>